<evidence type="ECO:0000256" key="1">
    <source>
        <dbReference type="SAM" id="SignalP"/>
    </source>
</evidence>
<name>A0ABU3L1Z0_9FLAO</name>
<proteinExistence type="predicted"/>
<protein>
    <submittedName>
        <fullName evidence="2">Uncharacterized protein</fullName>
    </submittedName>
</protein>
<dbReference type="RefSeq" id="WP_314012199.1">
    <property type="nucleotide sequence ID" value="NZ_JAVTTP010000001.1"/>
</dbReference>
<accession>A0ABU3L1Z0</accession>
<organism evidence="2 3">
    <name type="scientific">Pricia mediterranea</name>
    <dbReference type="NCBI Taxonomy" id="3076079"/>
    <lineage>
        <taxon>Bacteria</taxon>
        <taxon>Pseudomonadati</taxon>
        <taxon>Bacteroidota</taxon>
        <taxon>Flavobacteriia</taxon>
        <taxon>Flavobacteriales</taxon>
        <taxon>Flavobacteriaceae</taxon>
        <taxon>Pricia</taxon>
    </lineage>
</organism>
<sequence length="256" mass="28706">MKKAILLMLLVPLMALAQSENEYLIFETAILTPNPTQIAQFEKGLAAHNKKFHGDGPYGARIYWISSGPNTGSYNWTMGPLPWSALDGRPGEEEGHDADWNSNVLAYVAPGSGTTGYWKHETHVSRFSKDFTIKNMLVDYHDITRGKGKEAMALVEKIGKVYAEKFPDETYGIYTNQLSSTKEGRDLVVISFFDKSAWMGEDNEFAAKYDEVHGEGGFEQFLQDWYAVTEGGESELWLFRPELSGINGKVDVADRK</sequence>
<feature type="signal peptide" evidence="1">
    <location>
        <begin position="1"/>
        <end position="17"/>
    </location>
</feature>
<keyword evidence="3" id="KW-1185">Reference proteome</keyword>
<comment type="caution">
    <text evidence="2">The sequence shown here is derived from an EMBL/GenBank/DDBJ whole genome shotgun (WGS) entry which is preliminary data.</text>
</comment>
<evidence type="ECO:0000313" key="3">
    <source>
        <dbReference type="Proteomes" id="UP001250656"/>
    </source>
</evidence>
<reference evidence="2 3" key="1">
    <citation type="submission" date="2023-09" db="EMBL/GenBank/DDBJ databases">
        <title>Novel taxa isolated from Blanes Bay.</title>
        <authorList>
            <person name="Rey-Velasco X."/>
            <person name="Lucena T."/>
        </authorList>
    </citation>
    <scope>NUCLEOTIDE SEQUENCE [LARGE SCALE GENOMIC DNA]</scope>
    <source>
        <strain evidence="2 3">S334</strain>
    </source>
</reference>
<dbReference type="EMBL" id="JAVTTP010000001">
    <property type="protein sequence ID" value="MDT7827326.1"/>
    <property type="molecule type" value="Genomic_DNA"/>
</dbReference>
<dbReference type="Proteomes" id="UP001250656">
    <property type="component" value="Unassembled WGS sequence"/>
</dbReference>
<evidence type="ECO:0000313" key="2">
    <source>
        <dbReference type="EMBL" id="MDT7827326.1"/>
    </source>
</evidence>
<gene>
    <name evidence="2" type="ORF">RQM65_01445</name>
</gene>
<keyword evidence="1" id="KW-0732">Signal</keyword>
<feature type="chain" id="PRO_5045884321" evidence="1">
    <location>
        <begin position="18"/>
        <end position="256"/>
    </location>
</feature>